<dbReference type="KEGG" id="lyk:FLP23_11005"/>
<evidence type="ECO:0000313" key="2">
    <source>
        <dbReference type="Proteomes" id="UP000322159"/>
    </source>
</evidence>
<gene>
    <name evidence="1" type="ORF">FLP23_11005</name>
</gene>
<reference evidence="1 2" key="1">
    <citation type="submission" date="2019-09" db="EMBL/GenBank/DDBJ databases">
        <title>Genome sequencing of strain KACC 19322.</title>
        <authorList>
            <person name="Heo J."/>
            <person name="Kim S.-J."/>
            <person name="Kim J.-S."/>
            <person name="Hong S.-B."/>
            <person name="Kwon S.-W."/>
        </authorList>
    </citation>
    <scope>NUCLEOTIDE SEQUENCE [LARGE SCALE GENOMIC DNA]</scope>
    <source>
        <strain evidence="1 2">KACC 19322</strain>
    </source>
</reference>
<name>A0A5C1Y9L1_9MICO</name>
<dbReference type="RefSeq" id="WP_149325903.1">
    <property type="nucleotide sequence ID" value="NZ_CP043504.1"/>
</dbReference>
<protein>
    <submittedName>
        <fullName evidence="1">PilZ domain-containing protein</fullName>
    </submittedName>
</protein>
<keyword evidence="2" id="KW-1185">Reference proteome</keyword>
<dbReference type="AlphaFoldDB" id="A0A5C1Y9L1"/>
<evidence type="ECO:0000313" key="1">
    <source>
        <dbReference type="EMBL" id="QEO10486.1"/>
    </source>
</evidence>
<organism evidence="1 2">
    <name type="scientific">Protaetiibacter larvae</name>
    <dbReference type="NCBI Taxonomy" id="2592654"/>
    <lineage>
        <taxon>Bacteria</taxon>
        <taxon>Bacillati</taxon>
        <taxon>Actinomycetota</taxon>
        <taxon>Actinomycetes</taxon>
        <taxon>Micrococcales</taxon>
        <taxon>Microbacteriaceae</taxon>
        <taxon>Protaetiibacter</taxon>
    </lineage>
</organism>
<dbReference type="OrthoDB" id="5118571at2"/>
<dbReference type="EMBL" id="CP043504">
    <property type="protein sequence ID" value="QEO10486.1"/>
    <property type="molecule type" value="Genomic_DNA"/>
</dbReference>
<sequence>MEPYRVPFTFDRSRAPRYLLVNRGAEPLRGVSATLHGGGLMPAGPPRPLRPGEHLELLIRGDDLARETTLVIRWLRPNGEEYLWRLAF</sequence>
<dbReference type="Proteomes" id="UP000322159">
    <property type="component" value="Chromosome"/>
</dbReference>
<accession>A0A5C1Y9L1</accession>
<proteinExistence type="predicted"/>